<dbReference type="InterPro" id="IPR014743">
    <property type="entry name" value="Cl-channel_core"/>
</dbReference>
<protein>
    <recommendedName>
        <fullName evidence="12">Chloride channel protein</fullName>
    </recommendedName>
</protein>
<dbReference type="CDD" id="cd04592">
    <property type="entry name" value="CBS_pair_voltage-gated_CLC_euk_bac"/>
    <property type="match status" value="1"/>
</dbReference>
<evidence type="ECO:0000256" key="12">
    <source>
        <dbReference type="RuleBase" id="RU361221"/>
    </source>
</evidence>
<evidence type="ECO:0000256" key="2">
    <source>
        <dbReference type="ARBA" id="ARBA00009476"/>
    </source>
</evidence>
<feature type="transmembrane region" description="Helical" evidence="12">
    <location>
        <begin position="99"/>
        <end position="119"/>
    </location>
</feature>
<dbReference type="PROSITE" id="PS51371">
    <property type="entry name" value="CBS"/>
    <property type="match status" value="1"/>
</dbReference>
<dbReference type="AlphaFoldDB" id="A0A1X9IV76"/>
<name>A0A1X9IV76_POPTO</name>
<comment type="similarity">
    <text evidence="2 12">Belongs to the chloride channel (TC 2.A.49) family.</text>
</comment>
<feature type="transmembrane region" description="Helical" evidence="12">
    <location>
        <begin position="473"/>
        <end position="490"/>
    </location>
</feature>
<keyword evidence="8" id="KW-0869">Chloride channel</keyword>
<feature type="transmembrane region" description="Helical" evidence="12">
    <location>
        <begin position="443"/>
        <end position="467"/>
    </location>
</feature>
<feature type="compositionally biased region" description="Low complexity" evidence="13">
    <location>
        <begin position="60"/>
        <end position="72"/>
    </location>
</feature>
<organism evidence="15">
    <name type="scientific">Populus tomentosa</name>
    <name type="common">Chinese white poplar</name>
    <dbReference type="NCBI Taxonomy" id="118781"/>
    <lineage>
        <taxon>Eukaryota</taxon>
        <taxon>Viridiplantae</taxon>
        <taxon>Streptophyta</taxon>
        <taxon>Embryophyta</taxon>
        <taxon>Tracheophyta</taxon>
        <taxon>Spermatophyta</taxon>
        <taxon>Magnoliopsida</taxon>
        <taxon>eudicotyledons</taxon>
        <taxon>Gunneridae</taxon>
        <taxon>Pentapetalae</taxon>
        <taxon>rosids</taxon>
        <taxon>fabids</taxon>
        <taxon>Malpighiales</taxon>
        <taxon>Salicaceae</taxon>
        <taxon>Saliceae</taxon>
        <taxon>Populus</taxon>
    </lineage>
</organism>
<evidence type="ECO:0000259" key="14">
    <source>
        <dbReference type="PROSITE" id="PS51371"/>
    </source>
</evidence>
<dbReference type="FunFam" id="3.10.580.10:FF:000066">
    <property type="entry name" value="Chloride channel protein"/>
    <property type="match status" value="1"/>
</dbReference>
<feature type="domain" description="CBS" evidence="14">
    <location>
        <begin position="571"/>
        <end position="630"/>
    </location>
</feature>
<dbReference type="EMBL" id="KX155337">
    <property type="protein sequence ID" value="APR64328.1"/>
    <property type="molecule type" value="mRNA"/>
</dbReference>
<evidence type="ECO:0000313" key="15">
    <source>
        <dbReference type="EMBL" id="APR64328.1"/>
    </source>
</evidence>
<sequence length="711" mass="75856">MGSALPPRLLISASLSLSFSRRNRLFSSSSNHRYYQYKKIGIPTALSAPLTPAERRRDCTSTVNATATATASNEDDEEKENQKPKLIRKINDGGGGGDSGIIISSCLVGLLTGIAVVLFNNAVHEIRDLFWDGIPYRGATWLREEPLESNWLRVVSVPACGGLIVSILNLLQTTIITSSSSTTNKNDKKGWLQLPVAAAAAAPSFLKTLAACFTLGTGNSLGPEGPSVEIGASVAKGIASLSVFNNHNSNQTKLSLLAAGSAAGISSGFNAAVAGCFFAVESVLWPSPSDSTTSLTNTTSMVILSAVVASVVSEIGLGSEPAFKVPDYDFRSPSELPLYLLLGILCGLVSLTLSRCTSFMLSTVNHLHRTVGIPSAAFPVLGVKIVATSLCRASGLVGGYYAPSLFIGAATGMAYGKFINIAVAQSNPTLQLSFLEVASPQAYGLVGMAATLAGVCQVPLTAVLLLFELTQDYRIVLPLLGAVGLSSWVTSGQKRRRDGKGTTKLNEGNRRPTQEPEMSSSKTSGLSSGYVLTEKAPYENNLCEVESSLCIDDSSIETEVFEKNVLVSEAMRTRYVTVLMSTLLAEAVSLMLAEKQSCAMVVDDNNFLIGLLTLADIDDYSKIIKSENRITKELLVSELCSLDGKRCQAPWIAKPSMDLLSVQIIMDRHGVNQVPVVSEHIEDHKRQPVGLLDRECISVTFRALATRESLR</sequence>
<feature type="transmembrane region" description="Helical" evidence="12">
    <location>
        <begin position="256"/>
        <end position="280"/>
    </location>
</feature>
<keyword evidence="5 12" id="KW-1133">Transmembrane helix</keyword>
<dbReference type="PRINTS" id="PR00762">
    <property type="entry name" value="CLCHANNEL"/>
</dbReference>
<dbReference type="PANTHER" id="PTHR43427">
    <property type="entry name" value="CHLORIDE CHANNEL PROTEIN CLC-E"/>
    <property type="match status" value="1"/>
</dbReference>
<comment type="subcellular location">
    <subcellularLocation>
        <location evidence="1 12">Membrane</location>
        <topology evidence="1 12">Multi-pass membrane protein</topology>
    </subcellularLocation>
</comment>
<dbReference type="Pfam" id="PF00571">
    <property type="entry name" value="CBS"/>
    <property type="match status" value="1"/>
</dbReference>
<dbReference type="GO" id="GO:0005254">
    <property type="term" value="F:chloride channel activity"/>
    <property type="evidence" value="ECO:0007669"/>
    <property type="project" value="UniProtKB-UniRule"/>
</dbReference>
<feature type="region of interest" description="Disordered" evidence="13">
    <location>
        <begin position="493"/>
        <end position="527"/>
    </location>
</feature>
<proteinExistence type="evidence at transcript level"/>
<dbReference type="SUPFAM" id="SSF81340">
    <property type="entry name" value="Clc chloride channel"/>
    <property type="match status" value="1"/>
</dbReference>
<dbReference type="CDD" id="cd00400">
    <property type="entry name" value="Voltage_gated_ClC"/>
    <property type="match status" value="1"/>
</dbReference>
<feature type="region of interest" description="Disordered" evidence="13">
    <location>
        <begin position="51"/>
        <end position="91"/>
    </location>
</feature>
<evidence type="ECO:0000256" key="6">
    <source>
        <dbReference type="ARBA" id="ARBA00023065"/>
    </source>
</evidence>
<reference evidence="15" key="1">
    <citation type="submission" date="2016-04" db="EMBL/GenBank/DDBJ databases">
        <title>Genome-wide identification and association studies of long non-coding RNAs involved in stem secondary growth and wood biomass in Populus tomentosa.</title>
        <authorList>
            <person name="Zhang D."/>
            <person name="Zhou D."/>
        </authorList>
    </citation>
    <scope>NUCLEOTIDE SEQUENCE</scope>
</reference>
<keyword evidence="3 12" id="KW-0813">Transport</keyword>
<dbReference type="InterPro" id="IPR000644">
    <property type="entry name" value="CBS_dom"/>
</dbReference>
<feature type="transmembrane region" description="Helical" evidence="12">
    <location>
        <begin position="338"/>
        <end position="361"/>
    </location>
</feature>
<evidence type="ECO:0000256" key="10">
    <source>
        <dbReference type="ARBA" id="ARBA00023303"/>
    </source>
</evidence>
<dbReference type="InterPro" id="IPR050368">
    <property type="entry name" value="ClC-type_chloride_channel"/>
</dbReference>
<keyword evidence="4 12" id="KW-0812">Transmembrane</keyword>
<evidence type="ECO:0000256" key="1">
    <source>
        <dbReference type="ARBA" id="ARBA00004141"/>
    </source>
</evidence>
<feature type="transmembrane region" description="Helical" evidence="12">
    <location>
        <begin position="400"/>
        <end position="423"/>
    </location>
</feature>
<keyword evidence="11" id="KW-0129">CBS domain</keyword>
<dbReference type="InterPro" id="IPR046342">
    <property type="entry name" value="CBS_dom_sf"/>
</dbReference>
<dbReference type="Gene3D" id="3.10.580.10">
    <property type="entry name" value="CBS-domain"/>
    <property type="match status" value="1"/>
</dbReference>
<evidence type="ECO:0000256" key="11">
    <source>
        <dbReference type="PROSITE-ProRule" id="PRU00703"/>
    </source>
</evidence>
<dbReference type="InterPro" id="IPR001807">
    <property type="entry name" value="ClC"/>
</dbReference>
<dbReference type="Gene3D" id="1.10.3080.10">
    <property type="entry name" value="Clc chloride channel"/>
    <property type="match status" value="1"/>
</dbReference>
<evidence type="ECO:0000256" key="5">
    <source>
        <dbReference type="ARBA" id="ARBA00022989"/>
    </source>
</evidence>
<accession>A0A1X9IV76</accession>
<keyword evidence="10" id="KW-0407">Ion channel</keyword>
<dbReference type="SMART" id="SM00116">
    <property type="entry name" value="CBS"/>
    <property type="match status" value="2"/>
</dbReference>
<evidence type="ECO:0000256" key="8">
    <source>
        <dbReference type="ARBA" id="ARBA00023173"/>
    </source>
</evidence>
<evidence type="ECO:0000256" key="9">
    <source>
        <dbReference type="ARBA" id="ARBA00023214"/>
    </source>
</evidence>
<dbReference type="GO" id="GO:0009535">
    <property type="term" value="C:chloroplast thylakoid membrane"/>
    <property type="evidence" value="ECO:0007669"/>
    <property type="project" value="TreeGrafter"/>
</dbReference>
<dbReference type="PANTHER" id="PTHR43427:SF6">
    <property type="entry name" value="CHLORIDE CHANNEL PROTEIN CLC-E"/>
    <property type="match status" value="1"/>
</dbReference>
<keyword evidence="6 12" id="KW-0406">Ion transport</keyword>
<keyword evidence="9 12" id="KW-0868">Chloride</keyword>
<dbReference type="SUPFAM" id="SSF54631">
    <property type="entry name" value="CBS-domain pair"/>
    <property type="match status" value="1"/>
</dbReference>
<evidence type="ECO:0000256" key="4">
    <source>
        <dbReference type="ARBA" id="ARBA00022692"/>
    </source>
</evidence>
<dbReference type="GO" id="GO:0034707">
    <property type="term" value="C:chloride channel complex"/>
    <property type="evidence" value="ECO:0007669"/>
    <property type="project" value="UniProtKB-KW"/>
</dbReference>
<evidence type="ECO:0000256" key="7">
    <source>
        <dbReference type="ARBA" id="ARBA00023136"/>
    </source>
</evidence>
<evidence type="ECO:0000256" key="13">
    <source>
        <dbReference type="SAM" id="MobiDB-lite"/>
    </source>
</evidence>
<comment type="caution">
    <text evidence="12">Lacks conserved residue(s) required for the propagation of feature annotation.</text>
</comment>
<evidence type="ECO:0000256" key="3">
    <source>
        <dbReference type="ARBA" id="ARBA00022448"/>
    </source>
</evidence>
<dbReference type="Pfam" id="PF00654">
    <property type="entry name" value="Voltage_CLC"/>
    <property type="match status" value="2"/>
</dbReference>
<keyword evidence="7 12" id="KW-0472">Membrane</keyword>